<dbReference type="BioCyc" id="RSPH349102:G1G8M-1777-MONOMER"/>
<proteinExistence type="predicted"/>
<name>A4WTA5_CERS5</name>
<dbReference type="HOGENOM" id="CLU_2289505_0_0_5"/>
<dbReference type="KEGG" id="rsq:Rsph17025_1726"/>
<dbReference type="EMBL" id="CP000661">
    <property type="protein sequence ID" value="ABP70619.1"/>
    <property type="molecule type" value="Genomic_DNA"/>
</dbReference>
<sequence length="101" mass="11417">MADLVRDPTEDRALWLRQQLESLPTVSGNYGSEEWRAAWNKRRHATEALADHIRQLPDKPTVREAHDKTTIRMCGISSSSTTGLVGACQNWLRAQSTRSAR</sequence>
<evidence type="ECO:0000313" key="1">
    <source>
        <dbReference type="EMBL" id="ABP70619.1"/>
    </source>
</evidence>
<accession>A4WTA5</accession>
<gene>
    <name evidence="1" type="ordered locus">Rsph17025_1726</name>
</gene>
<organism evidence="1">
    <name type="scientific">Cereibacter sphaeroides (strain ATCC 17025 / ATH 2.4.3)</name>
    <name type="common">Rhodobacter sphaeroides</name>
    <dbReference type="NCBI Taxonomy" id="349102"/>
    <lineage>
        <taxon>Bacteria</taxon>
        <taxon>Pseudomonadati</taxon>
        <taxon>Pseudomonadota</taxon>
        <taxon>Alphaproteobacteria</taxon>
        <taxon>Rhodobacterales</taxon>
        <taxon>Paracoccaceae</taxon>
        <taxon>Cereibacter</taxon>
    </lineage>
</organism>
<dbReference type="STRING" id="349102.Rsph17025_1726"/>
<dbReference type="AlphaFoldDB" id="A4WTA5"/>
<protein>
    <submittedName>
        <fullName evidence="1">Uncharacterized protein</fullName>
    </submittedName>
</protein>
<reference evidence="1" key="1">
    <citation type="submission" date="2007-04" db="EMBL/GenBank/DDBJ databases">
        <title>Complete sequence of chromosome of Rhodobacter sphaeroides ATCC 17025.</title>
        <authorList>
            <consortium name="US DOE Joint Genome Institute"/>
            <person name="Copeland A."/>
            <person name="Lucas S."/>
            <person name="Lapidus A."/>
            <person name="Barry K."/>
            <person name="Detter J.C."/>
            <person name="Glavina del Rio T."/>
            <person name="Hammon N."/>
            <person name="Israni S."/>
            <person name="Dalin E."/>
            <person name="Tice H."/>
            <person name="Pitluck S."/>
            <person name="Chertkov O."/>
            <person name="Brettin T."/>
            <person name="Bruce D."/>
            <person name="Han C."/>
            <person name="Schmutz J."/>
            <person name="Larimer F."/>
            <person name="Land M."/>
            <person name="Hauser L."/>
            <person name="Kyrpides N."/>
            <person name="Kim E."/>
            <person name="Richardson P."/>
            <person name="Mackenzie C."/>
            <person name="Choudhary M."/>
            <person name="Donohue T.J."/>
            <person name="Kaplan S."/>
        </authorList>
    </citation>
    <scope>NUCLEOTIDE SEQUENCE [LARGE SCALE GENOMIC DNA]</scope>
    <source>
        <strain evidence="1">ATCC 17025</strain>
    </source>
</reference>